<keyword evidence="1" id="KW-0472">Membrane</keyword>
<evidence type="ECO:0000313" key="3">
    <source>
        <dbReference type="EMBL" id="RHD06402.1"/>
    </source>
</evidence>
<proteinExistence type="predicted"/>
<dbReference type="AlphaFoldDB" id="A0A396AJX0"/>
<keyword evidence="1" id="KW-0812">Transmembrane</keyword>
<evidence type="ECO:0000256" key="1">
    <source>
        <dbReference type="SAM" id="Phobius"/>
    </source>
</evidence>
<gene>
    <name evidence="3" type="ORF">DW813_00575</name>
</gene>
<organism evidence="3 4">
    <name type="scientific">Roseburia inulinivorans</name>
    <dbReference type="NCBI Taxonomy" id="360807"/>
    <lineage>
        <taxon>Bacteria</taxon>
        <taxon>Bacillati</taxon>
        <taxon>Bacillota</taxon>
        <taxon>Clostridia</taxon>
        <taxon>Lachnospirales</taxon>
        <taxon>Lachnospiraceae</taxon>
        <taxon>Roseburia</taxon>
    </lineage>
</organism>
<dbReference type="InterPro" id="IPR041502">
    <property type="entry name" value="SUa-2TM"/>
</dbReference>
<feature type="transmembrane region" description="Helical" evidence="1">
    <location>
        <begin position="12"/>
        <end position="32"/>
    </location>
</feature>
<evidence type="ECO:0000259" key="2">
    <source>
        <dbReference type="Pfam" id="PF18179"/>
    </source>
</evidence>
<keyword evidence="1" id="KW-1133">Transmembrane helix</keyword>
<dbReference type="Pfam" id="PF18179">
    <property type="entry name" value="SUa-2TM"/>
    <property type="match status" value="1"/>
</dbReference>
<dbReference type="Proteomes" id="UP000266391">
    <property type="component" value="Unassembled WGS sequence"/>
</dbReference>
<feature type="domain" description="SMODS/Ubiquitin system-associated 2TM effector" evidence="2">
    <location>
        <begin position="5"/>
        <end position="267"/>
    </location>
</feature>
<reference evidence="3 4" key="1">
    <citation type="submission" date="2018-08" db="EMBL/GenBank/DDBJ databases">
        <title>A genome reference for cultivated species of the human gut microbiota.</title>
        <authorList>
            <person name="Zou Y."/>
            <person name="Xue W."/>
            <person name="Luo G."/>
        </authorList>
    </citation>
    <scope>NUCLEOTIDE SEQUENCE [LARGE SCALE GENOMIC DNA]</scope>
    <source>
        <strain evidence="3 4">AM32-8LB</strain>
    </source>
</reference>
<protein>
    <recommendedName>
        <fullName evidence="2">SMODS/Ubiquitin system-associated 2TM effector domain-containing protein</fullName>
    </recommendedName>
</protein>
<accession>A0A396AJX0</accession>
<comment type="caution">
    <text evidence="3">The sequence shown here is derived from an EMBL/GenBank/DDBJ whole genome shotgun (WGS) entry which is preliminary data.</text>
</comment>
<sequence length="275" mass="32281">MKSIYERIKNNIRPILQLLLLVGVFFAPRIFKITELIKTPPKLEASQKICDYIFYFAWKGGDWAIGVFFLIVVLFIIRKWNKTYMFNRGNYYKQYRYGWYQICSKILGYSECNLIQVPIYMQFKLVLNDTFDKYNCGEFDKKENDTISVSKSNFSHETDEVNVMISDTYPLSLSQLPEIKKNIPTLLISRNNTNDVNRYDSPELVRCVVNEVRSLNNNIKKVNVYATTNPLNTKNIASSAFKLGGRDNFNEVRVFQQERDGIRKFNNKGIVVYKR</sequence>
<name>A0A396AJX0_9FIRM</name>
<dbReference type="EMBL" id="QSIQ01000001">
    <property type="protein sequence ID" value="RHD06402.1"/>
    <property type="molecule type" value="Genomic_DNA"/>
</dbReference>
<feature type="transmembrane region" description="Helical" evidence="1">
    <location>
        <begin position="52"/>
        <end position="77"/>
    </location>
</feature>
<evidence type="ECO:0000313" key="4">
    <source>
        <dbReference type="Proteomes" id="UP000266391"/>
    </source>
</evidence>
<dbReference type="RefSeq" id="WP_118091741.1">
    <property type="nucleotide sequence ID" value="NZ_QSIQ01000001.1"/>
</dbReference>